<name>A0A920CBQ5_9BACL</name>
<evidence type="ECO:0000313" key="2">
    <source>
        <dbReference type="EMBL" id="GIO33670.1"/>
    </source>
</evidence>
<comment type="caution">
    <text evidence="2">The sequence shown here is derived from an EMBL/GenBank/DDBJ whole genome shotgun (WGS) entry which is preliminary data.</text>
</comment>
<organism evidence="2 3">
    <name type="scientific">Paenibacillus albilobatus</name>
    <dbReference type="NCBI Taxonomy" id="2716884"/>
    <lineage>
        <taxon>Bacteria</taxon>
        <taxon>Bacillati</taxon>
        <taxon>Bacillota</taxon>
        <taxon>Bacilli</taxon>
        <taxon>Bacillales</taxon>
        <taxon>Paenibacillaceae</taxon>
        <taxon>Paenibacillus</taxon>
    </lineage>
</organism>
<accession>A0A920CBQ5</accession>
<evidence type="ECO:0000259" key="1">
    <source>
        <dbReference type="Pfam" id="PF10592"/>
    </source>
</evidence>
<evidence type="ECO:0000313" key="3">
    <source>
        <dbReference type="Proteomes" id="UP000679779"/>
    </source>
</evidence>
<protein>
    <submittedName>
        <fullName evidence="2">Abortive infection phage resistance protein</fullName>
    </submittedName>
</protein>
<dbReference type="Proteomes" id="UP000679779">
    <property type="component" value="Unassembled WGS sequence"/>
</dbReference>
<dbReference type="Pfam" id="PF10592">
    <property type="entry name" value="AIPR"/>
    <property type="match status" value="1"/>
</dbReference>
<proteinExistence type="predicted"/>
<dbReference type="AlphaFoldDB" id="A0A920CBQ5"/>
<dbReference type="EMBL" id="BORQ01000007">
    <property type="protein sequence ID" value="GIO33670.1"/>
    <property type="molecule type" value="Genomic_DNA"/>
</dbReference>
<sequence>MSIIHVTQIKNYLLRAYKGLIDLSDCNPNENENFFLTRALTAYAIQNLAQVDPATASKYVVDGSNDNGIDGIYFDDKMKVLYIVQSKWIGNGTGEPENGDIKKFIAGTKDLVNFEFNIFNNKVKALSDIVMNAINDFNIKIQIVLAYTGINLSEMSKRDFANFENDMNDANDILSTTILNQTRLHDSLKTGVSGEPIHLEIGIKEWGKKDAPLKAYYGQVNGNEIADWWNKYDNRLFTKNLRELIGDTEINRDIRLTIEKDPDNFWYFNNGITIICKSISKSALGGGDNSFGQFKCEDVSIVNGAQTVGTIGKYSVLKDNKEKLEKIFVHVRIISLENTDEEFGKNITKNNNRQNKIENRDFVALDPEQSRIQTELAIEKINYYIMRTETQNKKENSFDLVDSTTALACAFNRPSIAVQLKREIGKLWENIEKYPYTALFNPGVSGIYVWRCVKIQRGIDEAIHKLSLNKLNRDYSMAIHGNRIIAHLIFQELPLSEIGNPNYNFDIFLQNFNFDVRVTLNYDLLNQCVNDLFGNTAVVPTLFKNVKKCESLVEEIIKIKKYSDL</sequence>
<gene>
    <name evidence="2" type="primary">abiR</name>
    <name evidence="2" type="ORF">J2TS6_48110</name>
</gene>
<dbReference type="RefSeq" id="WP_160045667.1">
    <property type="nucleotide sequence ID" value="NZ_BORQ01000007.1"/>
</dbReference>
<feature type="domain" description="Abortive phage infection protein C-terminal" evidence="1">
    <location>
        <begin position="237"/>
        <end position="428"/>
    </location>
</feature>
<dbReference type="InterPro" id="IPR018891">
    <property type="entry name" value="AIPR_C"/>
</dbReference>
<keyword evidence="3" id="KW-1185">Reference proteome</keyword>
<reference evidence="2" key="1">
    <citation type="submission" date="2021-03" db="EMBL/GenBank/DDBJ databases">
        <title>Antimicrobial resistance genes in bacteria isolated from Japanese honey, and their potential for conferring macrolide and lincosamide resistance in the American foulbrood pathogen Paenibacillus larvae.</title>
        <authorList>
            <person name="Okamoto M."/>
            <person name="Kumagai M."/>
            <person name="Kanamori H."/>
            <person name="Takamatsu D."/>
        </authorList>
    </citation>
    <scope>NUCLEOTIDE SEQUENCE</scope>
    <source>
        <strain evidence="2">J2TS6</strain>
    </source>
</reference>